<gene>
    <name evidence="2" type="ORF">EV666_1322</name>
</gene>
<dbReference type="Proteomes" id="UP000294881">
    <property type="component" value="Unassembled WGS sequence"/>
</dbReference>
<dbReference type="EMBL" id="SLWL01000032">
    <property type="protein sequence ID" value="TCO07521.1"/>
    <property type="molecule type" value="Genomic_DNA"/>
</dbReference>
<proteinExistence type="predicted"/>
<organism evidence="2 3">
    <name type="scientific">Camelimonas lactis</name>
    <dbReference type="NCBI Taxonomy" id="659006"/>
    <lineage>
        <taxon>Bacteria</taxon>
        <taxon>Pseudomonadati</taxon>
        <taxon>Pseudomonadota</taxon>
        <taxon>Alphaproteobacteria</taxon>
        <taxon>Hyphomicrobiales</taxon>
        <taxon>Chelatococcaceae</taxon>
        <taxon>Camelimonas</taxon>
    </lineage>
</organism>
<dbReference type="AlphaFoldDB" id="A0A4R2GHC8"/>
<keyword evidence="3" id="KW-1185">Reference proteome</keyword>
<keyword evidence="1" id="KW-0812">Transmembrane</keyword>
<keyword evidence="1" id="KW-0472">Membrane</keyword>
<name>A0A4R2GHC8_9HYPH</name>
<reference evidence="2 3" key="1">
    <citation type="submission" date="2019-03" db="EMBL/GenBank/DDBJ databases">
        <title>Genomic Encyclopedia of Type Strains, Phase IV (KMG-IV): sequencing the most valuable type-strain genomes for metagenomic binning, comparative biology and taxonomic classification.</title>
        <authorList>
            <person name="Goeker M."/>
        </authorList>
    </citation>
    <scope>NUCLEOTIDE SEQUENCE [LARGE SCALE GENOMIC DNA]</scope>
    <source>
        <strain evidence="2 3">DSM 22958</strain>
    </source>
</reference>
<protein>
    <submittedName>
        <fullName evidence="2">Uncharacterized protein</fullName>
    </submittedName>
</protein>
<comment type="caution">
    <text evidence="2">The sequence shown here is derived from an EMBL/GenBank/DDBJ whole genome shotgun (WGS) entry which is preliminary data.</text>
</comment>
<keyword evidence="1" id="KW-1133">Transmembrane helix</keyword>
<sequence length="116" mass="12569">MSINLFDTQSIYNALLAELILLVLGGLFWMAAPFLKKLVLMAFLLLMPIQPSACDPPPTLRYASYSQVFGGTVVRPGVEIPARSGDGRMPNRILYKVDGSATVQTVAGVTMAQPVR</sequence>
<feature type="transmembrane region" description="Helical" evidence="1">
    <location>
        <begin position="12"/>
        <end position="35"/>
    </location>
</feature>
<evidence type="ECO:0000313" key="2">
    <source>
        <dbReference type="EMBL" id="TCO07521.1"/>
    </source>
</evidence>
<accession>A0A4R2GHC8</accession>
<evidence type="ECO:0000313" key="3">
    <source>
        <dbReference type="Proteomes" id="UP000294881"/>
    </source>
</evidence>
<evidence type="ECO:0000256" key="1">
    <source>
        <dbReference type="SAM" id="Phobius"/>
    </source>
</evidence>